<evidence type="ECO:0000313" key="1">
    <source>
        <dbReference type="EMBL" id="GFS83677.1"/>
    </source>
</evidence>
<comment type="caution">
    <text evidence="1">The sequence shown here is derived from an EMBL/GenBank/DDBJ whole genome shotgun (WGS) entry which is preliminary data.</text>
</comment>
<evidence type="ECO:0000313" key="2">
    <source>
        <dbReference type="Proteomes" id="UP000887013"/>
    </source>
</evidence>
<accession>A0A8X6T6Z5</accession>
<dbReference type="Proteomes" id="UP000887013">
    <property type="component" value="Unassembled WGS sequence"/>
</dbReference>
<gene>
    <name evidence="1" type="ORF">NPIL_68611</name>
</gene>
<protein>
    <submittedName>
        <fullName evidence="1">Uncharacterized protein</fullName>
    </submittedName>
</protein>
<keyword evidence="2" id="KW-1185">Reference proteome</keyword>
<dbReference type="EMBL" id="BMAW01098227">
    <property type="protein sequence ID" value="GFS83677.1"/>
    <property type="molecule type" value="Genomic_DNA"/>
</dbReference>
<name>A0A8X6T6Z5_NEPPI</name>
<dbReference type="AlphaFoldDB" id="A0A8X6T6Z5"/>
<organism evidence="1 2">
    <name type="scientific">Nephila pilipes</name>
    <name type="common">Giant wood spider</name>
    <name type="synonym">Nephila maculata</name>
    <dbReference type="NCBI Taxonomy" id="299642"/>
    <lineage>
        <taxon>Eukaryota</taxon>
        <taxon>Metazoa</taxon>
        <taxon>Ecdysozoa</taxon>
        <taxon>Arthropoda</taxon>
        <taxon>Chelicerata</taxon>
        <taxon>Arachnida</taxon>
        <taxon>Araneae</taxon>
        <taxon>Araneomorphae</taxon>
        <taxon>Entelegynae</taxon>
        <taxon>Araneoidea</taxon>
        <taxon>Nephilidae</taxon>
        <taxon>Nephila</taxon>
    </lineage>
</organism>
<reference evidence="1" key="1">
    <citation type="submission" date="2020-08" db="EMBL/GenBank/DDBJ databases">
        <title>Multicomponent nature underlies the extraordinary mechanical properties of spider dragline silk.</title>
        <authorList>
            <person name="Kono N."/>
            <person name="Nakamura H."/>
            <person name="Mori M."/>
            <person name="Yoshida Y."/>
            <person name="Ohtoshi R."/>
            <person name="Malay A.D."/>
            <person name="Moran D.A.P."/>
            <person name="Tomita M."/>
            <person name="Numata K."/>
            <person name="Arakawa K."/>
        </authorList>
    </citation>
    <scope>NUCLEOTIDE SEQUENCE</scope>
</reference>
<sequence>MVINLSLLFRKRSPTFYIALELRSFWDVKSRKQQFKDNNYFCANRFIDFSRQCNTSYLGCSFVSIDIAIKLFLIVAWISVVDDTCNAFIVRQ</sequence>
<proteinExistence type="predicted"/>